<gene>
    <name evidence="1" type="ORF">ENM78_00550</name>
</gene>
<dbReference type="AlphaFoldDB" id="A0A7J3ZIM1"/>
<evidence type="ECO:0000313" key="1">
    <source>
        <dbReference type="EMBL" id="HHQ79945.1"/>
    </source>
</evidence>
<organism evidence="1">
    <name type="scientific">Fervidicoccus fontis</name>
    <dbReference type="NCBI Taxonomy" id="683846"/>
    <lineage>
        <taxon>Archaea</taxon>
        <taxon>Thermoproteota</taxon>
        <taxon>Thermoprotei</taxon>
        <taxon>Fervidicoccales</taxon>
        <taxon>Fervidicoccaceae</taxon>
        <taxon>Fervidicoccus</taxon>
    </lineage>
</organism>
<protein>
    <submittedName>
        <fullName evidence="1">Uncharacterized protein</fullName>
    </submittedName>
</protein>
<comment type="caution">
    <text evidence="1">The sequence shown here is derived from an EMBL/GenBank/DDBJ whole genome shotgun (WGS) entry which is preliminary data.</text>
</comment>
<sequence>MALLKGRIERTSSETKKHSHYANLFIVHKDGRVEQASPVRERRVRGLYKKGDAKEVLVEVPAVPGTETVAVQVFFTRNLRKRVSGEILVYDGEGRLVLKCVYRKLKVRRSKGDRKYSWAVQKVLDFLRVPVKRYNLNTGTP</sequence>
<name>A0A7J3ZIM1_9CREN</name>
<proteinExistence type="predicted"/>
<dbReference type="EMBL" id="DRZC01000011">
    <property type="protein sequence ID" value="HHQ79945.1"/>
    <property type="molecule type" value="Genomic_DNA"/>
</dbReference>
<reference evidence="1" key="1">
    <citation type="journal article" date="2020" name="mSystems">
        <title>Genome- and Community-Level Interaction Insights into Carbon Utilization and Element Cycling Functions of Hydrothermarchaeota in Hydrothermal Sediment.</title>
        <authorList>
            <person name="Zhou Z."/>
            <person name="Liu Y."/>
            <person name="Xu W."/>
            <person name="Pan J."/>
            <person name="Luo Z.H."/>
            <person name="Li M."/>
        </authorList>
    </citation>
    <scope>NUCLEOTIDE SEQUENCE [LARGE SCALE GENOMIC DNA]</scope>
    <source>
        <strain evidence="1">SpSt-1116</strain>
    </source>
</reference>
<accession>A0A7J3ZIM1</accession>